<feature type="non-terminal residue" evidence="1">
    <location>
        <position position="1"/>
    </location>
</feature>
<dbReference type="EMBL" id="JANPWB010000001">
    <property type="protein sequence ID" value="KAJ1212667.1"/>
    <property type="molecule type" value="Genomic_DNA"/>
</dbReference>
<accession>A0AAV7WIN6</accession>
<comment type="caution">
    <text evidence="1">The sequence shown here is derived from an EMBL/GenBank/DDBJ whole genome shotgun (WGS) entry which is preliminary data.</text>
</comment>
<proteinExistence type="predicted"/>
<dbReference type="Proteomes" id="UP001066276">
    <property type="component" value="Chromosome 1_1"/>
</dbReference>
<evidence type="ECO:0000313" key="1">
    <source>
        <dbReference type="EMBL" id="KAJ1212667.1"/>
    </source>
</evidence>
<sequence>TTLPSLFNCSADHPAVPLLLWCKPTCRSSLTVVQITLPSLFSCGADHPAVPLQLWCRPPCRPSLTV</sequence>
<gene>
    <name evidence="1" type="ORF">NDU88_000322</name>
</gene>
<dbReference type="AlphaFoldDB" id="A0AAV7WIN6"/>
<keyword evidence="2" id="KW-1185">Reference proteome</keyword>
<reference evidence="1" key="1">
    <citation type="journal article" date="2022" name="bioRxiv">
        <title>Sequencing and chromosome-scale assembly of the giantPleurodeles waltlgenome.</title>
        <authorList>
            <person name="Brown T."/>
            <person name="Elewa A."/>
            <person name="Iarovenko S."/>
            <person name="Subramanian E."/>
            <person name="Araus A.J."/>
            <person name="Petzold A."/>
            <person name="Susuki M."/>
            <person name="Suzuki K.-i.T."/>
            <person name="Hayashi T."/>
            <person name="Toyoda A."/>
            <person name="Oliveira C."/>
            <person name="Osipova E."/>
            <person name="Leigh N.D."/>
            <person name="Simon A."/>
            <person name="Yun M.H."/>
        </authorList>
    </citation>
    <scope>NUCLEOTIDE SEQUENCE</scope>
    <source>
        <strain evidence="1">20211129_DDA</strain>
        <tissue evidence="1">Liver</tissue>
    </source>
</reference>
<protein>
    <submittedName>
        <fullName evidence="1">Uncharacterized protein</fullName>
    </submittedName>
</protein>
<feature type="non-terminal residue" evidence="1">
    <location>
        <position position="66"/>
    </location>
</feature>
<evidence type="ECO:0000313" key="2">
    <source>
        <dbReference type="Proteomes" id="UP001066276"/>
    </source>
</evidence>
<organism evidence="1 2">
    <name type="scientific">Pleurodeles waltl</name>
    <name type="common">Iberian ribbed newt</name>
    <dbReference type="NCBI Taxonomy" id="8319"/>
    <lineage>
        <taxon>Eukaryota</taxon>
        <taxon>Metazoa</taxon>
        <taxon>Chordata</taxon>
        <taxon>Craniata</taxon>
        <taxon>Vertebrata</taxon>
        <taxon>Euteleostomi</taxon>
        <taxon>Amphibia</taxon>
        <taxon>Batrachia</taxon>
        <taxon>Caudata</taxon>
        <taxon>Salamandroidea</taxon>
        <taxon>Salamandridae</taxon>
        <taxon>Pleurodelinae</taxon>
        <taxon>Pleurodeles</taxon>
    </lineage>
</organism>
<name>A0AAV7WIN6_PLEWA</name>